<dbReference type="Pfam" id="PF01965">
    <property type="entry name" value="DJ-1_PfpI"/>
    <property type="match status" value="1"/>
</dbReference>
<evidence type="ECO:0000313" key="2">
    <source>
        <dbReference type="EMBL" id="GKT28676.1"/>
    </source>
</evidence>
<dbReference type="EMBL" id="BQXS01000429">
    <property type="protein sequence ID" value="GKT28676.1"/>
    <property type="molecule type" value="Genomic_DNA"/>
</dbReference>
<proteinExistence type="predicted"/>
<dbReference type="InterPro" id="IPR002818">
    <property type="entry name" value="DJ-1/PfpI"/>
</dbReference>
<dbReference type="InterPro" id="IPR029062">
    <property type="entry name" value="Class_I_gatase-like"/>
</dbReference>
<name>A0ABQ5K7Z6_9EUKA</name>
<evidence type="ECO:0000259" key="1">
    <source>
        <dbReference type="Pfam" id="PF01965"/>
    </source>
</evidence>
<gene>
    <name evidence="2" type="ORF">ADUPG1_000803</name>
</gene>
<accession>A0ABQ5K7Z6</accession>
<evidence type="ECO:0000313" key="3">
    <source>
        <dbReference type="Proteomes" id="UP001057375"/>
    </source>
</evidence>
<dbReference type="Proteomes" id="UP001057375">
    <property type="component" value="Unassembled WGS sequence"/>
</dbReference>
<dbReference type="PANTHER" id="PTHR43130:SF3">
    <property type="entry name" value="HTH-TYPE TRANSCRIPTIONAL REGULATOR RV1931C"/>
    <property type="match status" value="1"/>
</dbReference>
<comment type="caution">
    <text evidence="2">The sequence shown here is derived from an EMBL/GenBank/DDBJ whole genome shotgun (WGS) entry which is preliminary data.</text>
</comment>
<dbReference type="Gene3D" id="3.40.50.880">
    <property type="match status" value="1"/>
</dbReference>
<dbReference type="SUPFAM" id="SSF52317">
    <property type="entry name" value="Class I glutamine amidotransferase-like"/>
    <property type="match status" value="1"/>
</dbReference>
<feature type="non-terminal residue" evidence="2">
    <location>
        <position position="184"/>
    </location>
</feature>
<organism evidence="2 3">
    <name type="scientific">Aduncisulcus paluster</name>
    <dbReference type="NCBI Taxonomy" id="2918883"/>
    <lineage>
        <taxon>Eukaryota</taxon>
        <taxon>Metamonada</taxon>
        <taxon>Carpediemonas-like organisms</taxon>
        <taxon>Aduncisulcus</taxon>
    </lineage>
</organism>
<protein>
    <submittedName>
        <fullName evidence="2">Helix-turn-helix domain-containing protein</fullName>
    </submittedName>
</protein>
<reference evidence="2" key="1">
    <citation type="submission" date="2022-03" db="EMBL/GenBank/DDBJ databases">
        <title>Draft genome sequence of Aduncisulcus paluster, a free-living microaerophilic Fornicata.</title>
        <authorList>
            <person name="Yuyama I."/>
            <person name="Kume K."/>
            <person name="Tamura T."/>
            <person name="Inagaki Y."/>
            <person name="Hashimoto T."/>
        </authorList>
    </citation>
    <scope>NUCLEOTIDE SEQUENCE</scope>
    <source>
        <strain evidence="2">NY0171</strain>
    </source>
</reference>
<dbReference type="InterPro" id="IPR052158">
    <property type="entry name" value="INH-QAR"/>
</dbReference>
<dbReference type="PANTHER" id="PTHR43130">
    <property type="entry name" value="ARAC-FAMILY TRANSCRIPTIONAL REGULATOR"/>
    <property type="match status" value="1"/>
</dbReference>
<keyword evidence="3" id="KW-1185">Reference proteome</keyword>
<sequence>MTSRDGNVEQNRDIHHIAILALSGFVPFDISIPYQMFPLVSLADGCTPYKTFFAVLTPLSQADTIIIPGIHDALSYADEIVLEQLRKAASSGIRIASICTGACLLAAAGLLDGLSATTHWEIVKPLAERYPTITIFPDILFVDNEQILTSAGLSSGLDLCLHLIKKDYGVSTAERLANFFVMPI</sequence>
<feature type="domain" description="DJ-1/PfpI" evidence="1">
    <location>
        <begin position="60"/>
        <end position="165"/>
    </location>
</feature>